<dbReference type="InterPro" id="IPR027417">
    <property type="entry name" value="P-loop_NTPase"/>
</dbReference>
<dbReference type="PANTHER" id="PTHR40396:SF1">
    <property type="entry name" value="ATPASE AAA-TYPE CORE DOMAIN-CONTAINING PROTEIN"/>
    <property type="match status" value="1"/>
</dbReference>
<dbReference type="Pfam" id="PF13304">
    <property type="entry name" value="AAA_21"/>
    <property type="match status" value="1"/>
</dbReference>
<evidence type="ECO:0000313" key="3">
    <source>
        <dbReference type="Proteomes" id="UP000033935"/>
    </source>
</evidence>
<name>A0A0G0PWF6_9BACT</name>
<proteinExistence type="predicted"/>
<gene>
    <name evidence="2" type="ORF">UT30_C0053G0002</name>
</gene>
<organism evidence="2 3">
    <name type="scientific">Candidatus Uhrbacteria bacterium GW2011_GWF2_39_13</name>
    <dbReference type="NCBI Taxonomy" id="1618995"/>
    <lineage>
        <taxon>Bacteria</taxon>
        <taxon>Candidatus Uhriibacteriota</taxon>
    </lineage>
</organism>
<comment type="caution">
    <text evidence="2">The sequence shown here is derived from an EMBL/GenBank/DDBJ whole genome shotgun (WGS) entry which is preliminary data.</text>
</comment>
<sequence length="443" mass="51432">MLIEFTVGNYLSFKDKVTFSMVKSESDDSLKEICTFEPKPDSKFSLLKTAAVYGANSSGKSNLVNALDFMRKFVMYSVSSPSYSSGERDIATTPFFFSASTVKMPSFFEIIFIEKNTRYRYGFEVDNTKVKSEWLFWSQANRETMLFEREEQAVEYNKRSFKEANDFVTPENTVKKTRPESLFVSVLEQFDGPVSSEVVRWFEDFYIISGISDIQYRYFTVRLFDANPDFRKWALKILSKFDISNVKLKEKESIVSKNSHGNKADRVSESISEYLERPKAAAKKQVYFSHTFYGNDSKPAGEIDFPMQFESAGTQKLFYFLGPLYQALNNGKTLIVDELDSRFHPLLTTLIIEFFSNKNNKNAQLIFTSHDTSLLKKEIFRRDQIWFTEKDKFNSTQLYSLDEYKEYYARKDASFAKDYLNGKYGAVPVFGNKDELLEIIYGK</sequence>
<evidence type="ECO:0000313" key="2">
    <source>
        <dbReference type="EMBL" id="KKR02495.1"/>
    </source>
</evidence>
<dbReference type="EMBL" id="LBWG01000053">
    <property type="protein sequence ID" value="KKR02495.1"/>
    <property type="molecule type" value="Genomic_DNA"/>
</dbReference>
<dbReference type="Gene3D" id="3.40.50.300">
    <property type="entry name" value="P-loop containing nucleotide triphosphate hydrolases"/>
    <property type="match status" value="1"/>
</dbReference>
<dbReference type="InterPro" id="IPR003959">
    <property type="entry name" value="ATPase_AAA_core"/>
</dbReference>
<accession>A0A0G0PWF6</accession>
<dbReference type="Proteomes" id="UP000033935">
    <property type="component" value="Unassembled WGS sequence"/>
</dbReference>
<dbReference type="GO" id="GO:0005524">
    <property type="term" value="F:ATP binding"/>
    <property type="evidence" value="ECO:0007669"/>
    <property type="project" value="InterPro"/>
</dbReference>
<feature type="domain" description="ATPase AAA-type core" evidence="1">
    <location>
        <begin position="51"/>
        <end position="375"/>
    </location>
</feature>
<protein>
    <recommendedName>
        <fullName evidence="1">ATPase AAA-type core domain-containing protein</fullName>
    </recommendedName>
</protein>
<dbReference type="PANTHER" id="PTHR40396">
    <property type="entry name" value="ATPASE-LIKE PROTEIN"/>
    <property type="match status" value="1"/>
</dbReference>
<dbReference type="AlphaFoldDB" id="A0A0G0PWF6"/>
<reference evidence="2 3" key="1">
    <citation type="journal article" date="2015" name="Nature">
        <title>rRNA introns, odd ribosomes, and small enigmatic genomes across a large radiation of phyla.</title>
        <authorList>
            <person name="Brown C.T."/>
            <person name="Hug L.A."/>
            <person name="Thomas B.C."/>
            <person name="Sharon I."/>
            <person name="Castelle C.J."/>
            <person name="Singh A."/>
            <person name="Wilkins M.J."/>
            <person name="Williams K.H."/>
            <person name="Banfield J.F."/>
        </authorList>
    </citation>
    <scope>NUCLEOTIDE SEQUENCE [LARGE SCALE GENOMIC DNA]</scope>
</reference>
<dbReference type="GO" id="GO:0016887">
    <property type="term" value="F:ATP hydrolysis activity"/>
    <property type="evidence" value="ECO:0007669"/>
    <property type="project" value="InterPro"/>
</dbReference>
<dbReference type="SUPFAM" id="SSF52540">
    <property type="entry name" value="P-loop containing nucleoside triphosphate hydrolases"/>
    <property type="match status" value="1"/>
</dbReference>
<evidence type="ECO:0000259" key="1">
    <source>
        <dbReference type="Pfam" id="PF13304"/>
    </source>
</evidence>